<dbReference type="GO" id="GO:0009584">
    <property type="term" value="P:detection of visible light"/>
    <property type="evidence" value="ECO:0007669"/>
    <property type="project" value="InterPro"/>
</dbReference>
<evidence type="ECO:0000256" key="8">
    <source>
        <dbReference type="ARBA" id="ARBA00022991"/>
    </source>
</evidence>
<evidence type="ECO:0000256" key="5">
    <source>
        <dbReference type="ARBA" id="ARBA00022741"/>
    </source>
</evidence>
<dbReference type="InterPro" id="IPR029016">
    <property type="entry name" value="GAF-like_dom_sf"/>
</dbReference>
<dbReference type="Pfam" id="PF08446">
    <property type="entry name" value="PAS_2"/>
    <property type="match status" value="1"/>
</dbReference>
<dbReference type="InterPro" id="IPR005467">
    <property type="entry name" value="His_kinase_dom"/>
</dbReference>
<evidence type="ECO:0000256" key="11">
    <source>
        <dbReference type="PROSITE-ProRule" id="PRU00169"/>
    </source>
</evidence>
<dbReference type="InterPro" id="IPR001789">
    <property type="entry name" value="Sig_transdc_resp-reg_receiver"/>
</dbReference>
<keyword evidence="6" id="KW-0418">Kinase</keyword>
<dbReference type="SUPFAM" id="SSF47384">
    <property type="entry name" value="Homodimeric domain of signal transducing histidine kinase"/>
    <property type="match status" value="1"/>
</dbReference>
<evidence type="ECO:0000313" key="17">
    <source>
        <dbReference type="Proteomes" id="UP001233271"/>
    </source>
</evidence>
<evidence type="ECO:0000256" key="6">
    <source>
        <dbReference type="ARBA" id="ARBA00022777"/>
    </source>
</evidence>
<dbReference type="InterPro" id="IPR003661">
    <property type="entry name" value="HisK_dim/P_dom"/>
</dbReference>
<dbReference type="Proteomes" id="UP001233271">
    <property type="component" value="Chromosome 3"/>
</dbReference>
<dbReference type="PROSITE" id="PS50109">
    <property type="entry name" value="HIS_KIN"/>
    <property type="match status" value="1"/>
</dbReference>
<keyword evidence="2 11" id="KW-0597">Phosphoprotein</keyword>
<dbReference type="Pfam" id="PF02518">
    <property type="entry name" value="HATPase_c"/>
    <property type="match status" value="1"/>
</dbReference>
<feature type="compositionally biased region" description="Polar residues" evidence="12">
    <location>
        <begin position="174"/>
        <end position="186"/>
    </location>
</feature>
<dbReference type="InterPro" id="IPR013515">
    <property type="entry name" value="Phytochrome_cen-reg"/>
</dbReference>
<evidence type="ECO:0000256" key="1">
    <source>
        <dbReference type="ARBA" id="ARBA00022543"/>
    </source>
</evidence>
<dbReference type="InterPro" id="IPR036097">
    <property type="entry name" value="HisK_dim/P_sf"/>
</dbReference>
<dbReference type="PROSITE" id="PS50110">
    <property type="entry name" value="RESPONSE_REGULATORY"/>
    <property type="match status" value="1"/>
</dbReference>
<dbReference type="Gene3D" id="1.10.287.130">
    <property type="match status" value="1"/>
</dbReference>
<evidence type="ECO:0000259" key="15">
    <source>
        <dbReference type="PROSITE" id="PS50110"/>
    </source>
</evidence>
<dbReference type="InterPro" id="IPR003594">
    <property type="entry name" value="HATPase_dom"/>
</dbReference>
<dbReference type="EMBL" id="AP028214">
    <property type="protein sequence ID" value="BEI90223.1"/>
    <property type="molecule type" value="Genomic_DNA"/>
</dbReference>
<dbReference type="CDD" id="cd17546">
    <property type="entry name" value="REC_hyHK_CKI1_RcsC-like"/>
    <property type="match status" value="1"/>
</dbReference>
<feature type="region of interest" description="Disordered" evidence="12">
    <location>
        <begin position="1225"/>
        <end position="1269"/>
    </location>
</feature>
<dbReference type="InterPro" id="IPR011006">
    <property type="entry name" value="CheY-like_superfamily"/>
</dbReference>
<dbReference type="InterPro" id="IPR016132">
    <property type="entry name" value="Phyto_chromo_attachment"/>
</dbReference>
<dbReference type="Gene3D" id="3.30.450.270">
    <property type="match status" value="1"/>
</dbReference>
<dbReference type="InterPro" id="IPR035965">
    <property type="entry name" value="PAS-like_dom_sf"/>
</dbReference>
<dbReference type="SUPFAM" id="SSF55781">
    <property type="entry name" value="GAF domain-like"/>
    <property type="match status" value="2"/>
</dbReference>
<evidence type="ECO:0000259" key="14">
    <source>
        <dbReference type="PROSITE" id="PS50109"/>
    </source>
</evidence>
<evidence type="ECO:0000259" key="13">
    <source>
        <dbReference type="PROSITE" id="PS50046"/>
    </source>
</evidence>
<keyword evidence="5" id="KW-0547">Nucleotide-binding</keyword>
<dbReference type="GO" id="GO:0006355">
    <property type="term" value="P:regulation of DNA-templated transcription"/>
    <property type="evidence" value="ECO:0007669"/>
    <property type="project" value="InterPro"/>
</dbReference>
<dbReference type="RefSeq" id="XP_060455488.1">
    <property type="nucleotide sequence ID" value="XM_060598723.1"/>
</dbReference>
<dbReference type="GO" id="GO:0009881">
    <property type="term" value="F:photoreceptor activity"/>
    <property type="evidence" value="ECO:0007669"/>
    <property type="project" value="UniProtKB-KW"/>
</dbReference>
<dbReference type="SUPFAM" id="SSF55785">
    <property type="entry name" value="PYP-like sensor domain (PAS domain)"/>
    <property type="match status" value="1"/>
</dbReference>
<feature type="region of interest" description="Disordered" evidence="12">
    <location>
        <begin position="535"/>
        <end position="570"/>
    </location>
</feature>
<keyword evidence="4" id="KW-0808">Transferase</keyword>
<feature type="domain" description="Phytochrome chromophore attachment site" evidence="13">
    <location>
        <begin position="593"/>
        <end position="733"/>
    </location>
</feature>
<dbReference type="GO" id="GO:0000155">
    <property type="term" value="F:phosphorelay sensor kinase activity"/>
    <property type="evidence" value="ECO:0007669"/>
    <property type="project" value="InterPro"/>
</dbReference>
<dbReference type="SMART" id="SM00448">
    <property type="entry name" value="REC"/>
    <property type="match status" value="1"/>
</dbReference>
<keyword evidence="17" id="KW-1185">Reference proteome</keyword>
<dbReference type="SMART" id="SM00388">
    <property type="entry name" value="HisKA"/>
    <property type="match status" value="1"/>
</dbReference>
<gene>
    <name evidence="16" type="ORF">CcaverHIS019_0302930</name>
</gene>
<dbReference type="PANTHER" id="PTHR43065:SF10">
    <property type="entry name" value="PEROXIDE STRESS-ACTIVATED HISTIDINE KINASE MAK3"/>
    <property type="match status" value="1"/>
</dbReference>
<evidence type="ECO:0000256" key="7">
    <source>
        <dbReference type="ARBA" id="ARBA00022840"/>
    </source>
</evidence>
<dbReference type="Pfam" id="PF00072">
    <property type="entry name" value="Response_reg"/>
    <property type="match status" value="1"/>
</dbReference>
<protein>
    <recommendedName>
        <fullName evidence="18">Phytochrome</fullName>
    </recommendedName>
</protein>
<sequence>MVSDIENDGKSIPDAMMAMLENTSCDTGSSPKSTAMLNHRSPMIISEKSERELPLQGRTTLESDDAGVTNLVNDFSGIIRLGDAPQSETTVGGLSTILRPATAKATSVAAGMPRHRDGDADIGRLLHTGTQTSSGSMSAQTRDSVPNFVNDQAQTSTSQTRTRRCSLPGEDGATMSSDEGVTEGPFTTSRFNHVTTEDGHYVVVGREGTLQRCEDEPIRMPGAVQGFGVLILLEEDYDTGDMTVRQVSENSTELLGLSPQYLFGLPCFSDVLTDDQDDALRDIIESLPYSDGQVSEPASGYEVPQVFRLSGYGEPGSDDTRVEEMPGLIPSHRREWTCWAAARRPKMDSWIKYDDRGEQLPVPNLVMLELELERDNYNPLTQPLDYFAEEDMQMPESAESVISRETGLYDRGFFASRVRHSSSGSACDTLPERMELSSNNPSLEVLSNSTRTRSTGVCGVLAPASFADTPVTLPSNASPSELSSGNTLPTTAQVFPGAADSSNPRRRKRYGLKGLEEYPPVERVLDSTTNYAKPLRAAPGIASHKDTRNSRGPRGRGSRPRRKRRTSAASSADALDVVAVLNQINEQLGGAQDLDSFLKIAVGLVKDLCHFSRVVVYQFDEEYNGKVVTELVDWGTTTDLWKGLMFPAADIPPQARELYRINKVRFLYDRSQMTARLVLRDKSDLEHPLDMTHCFLRAMSPIHLKYLANMEVRSSMSISIMAFGKLWGLIACHSYGNHGMRVSFPVRQMLCIFSDVMSRNVERLWYAQKLKTRQIINTTGFAGMASFGGKSSQRGGSSDGPFDSPSSQGYLVSNADELLDIFDADSGMLVINDGCKLLGECDKPHAMLAIAEYLGIAKFGEIIASNYLTHDFPDLILPRAADTIAGLLYVPLTNEPGKDFLVLLRKGQVDEVKWAGRPFINEDVENKAVLEPRSSFKLWVQKVTGRSRVWTNDQLDSAHDLSLMYGKFIRVWREHQNAMMSNQLTAILLSNTSHAVRTPLSQIINTLELALAGNLDSDTRNMLENSHNASRALLFHVHDLLDLTRIETGNETAFNDPFDIKQTIGNTVRLYQTETQRRGIQFVVTMADDLPQMVIGDSRKIKTVVSNLVANAVKYTREGSIEVTCGLEPKGQPTPDSVSIEITVSDTGCGIAPEKLEAMFVTLEGAEDRADGGSVGLGLAVVGRIVEQLHGQLRAESRVGKGTRFYFTCTMGVNADFQPNGSGSGGLLLEHANPPKVHPSSKRPSVSVATASLDHTKDRPDRAAASTTVPAVEAVRTPPLRSKIGPKGGPQLRILVVEDDIINSQILQKRLKMDNHIVHVVENGQEAVDTIAADWDFDAVIMDIQMPILDGYGAAAAIRELETKNPASGIEPVHIDGRLPIFALSASLYEEDRVNLGTHFDGWLLKPLQFNRLRALLAALIDSEKRVQEIYRPGEWERGGYFRDGWKV</sequence>
<evidence type="ECO:0008006" key="18">
    <source>
        <dbReference type="Google" id="ProtNLM"/>
    </source>
</evidence>
<dbReference type="Gene3D" id="3.30.450.40">
    <property type="match status" value="1"/>
</dbReference>
<dbReference type="SUPFAM" id="SSF55874">
    <property type="entry name" value="ATPase domain of HSP90 chaperone/DNA topoisomerase II/histidine kinase"/>
    <property type="match status" value="1"/>
</dbReference>
<reference evidence="16" key="1">
    <citation type="journal article" date="2023" name="BMC Genomics">
        <title>Chromosome-level genome assemblies of Cutaneotrichosporon spp. (Trichosporonales, Basidiomycota) reveal imbalanced evolution between nucleotide sequences and chromosome synteny.</title>
        <authorList>
            <person name="Kobayashi Y."/>
            <person name="Kayamori A."/>
            <person name="Aoki K."/>
            <person name="Shiwa Y."/>
            <person name="Matsutani M."/>
            <person name="Fujita N."/>
            <person name="Sugita T."/>
            <person name="Iwasaki W."/>
            <person name="Tanaka N."/>
            <person name="Takashima M."/>
        </authorList>
    </citation>
    <scope>NUCLEOTIDE SEQUENCE</scope>
    <source>
        <strain evidence="16">HIS019</strain>
    </source>
</reference>
<evidence type="ECO:0000256" key="9">
    <source>
        <dbReference type="ARBA" id="ARBA00023012"/>
    </source>
</evidence>
<dbReference type="PROSITE" id="PS50046">
    <property type="entry name" value="PHYTOCHROME_2"/>
    <property type="match status" value="1"/>
</dbReference>
<dbReference type="Gene3D" id="3.30.450.20">
    <property type="entry name" value="PAS domain"/>
    <property type="match status" value="1"/>
</dbReference>
<dbReference type="PRINTS" id="PR01033">
    <property type="entry name" value="PHYTOCHROME"/>
</dbReference>
<dbReference type="Pfam" id="PF01590">
    <property type="entry name" value="GAF"/>
    <property type="match status" value="1"/>
</dbReference>
<feature type="compositionally biased region" description="Polar residues" evidence="12">
    <location>
        <begin position="472"/>
        <end position="493"/>
    </location>
</feature>
<feature type="modified residue" description="4-aspartylphosphate" evidence="11">
    <location>
        <position position="1343"/>
    </location>
</feature>
<feature type="region of interest" description="Disordered" evidence="12">
    <location>
        <begin position="468"/>
        <end position="514"/>
    </location>
</feature>
<keyword evidence="8" id="KW-0157">Chromophore</keyword>
<dbReference type="Gene3D" id="3.40.50.2300">
    <property type="match status" value="1"/>
</dbReference>
<feature type="region of interest" description="Disordered" evidence="12">
    <location>
        <begin position="148"/>
        <end position="186"/>
    </location>
</feature>
<keyword evidence="9" id="KW-0902">Two-component regulatory system</keyword>
<evidence type="ECO:0000256" key="3">
    <source>
        <dbReference type="ARBA" id="ARBA00022606"/>
    </source>
</evidence>
<dbReference type="SMART" id="SM00387">
    <property type="entry name" value="HATPase_c"/>
    <property type="match status" value="1"/>
</dbReference>
<keyword evidence="10" id="KW-0675">Receptor</keyword>
<accession>A0AA48IGM4</accession>
<evidence type="ECO:0000256" key="10">
    <source>
        <dbReference type="ARBA" id="ARBA00023170"/>
    </source>
</evidence>
<feature type="domain" description="Histidine kinase" evidence="14">
    <location>
        <begin position="991"/>
        <end position="1213"/>
    </location>
</feature>
<dbReference type="InterPro" id="IPR003018">
    <property type="entry name" value="GAF"/>
</dbReference>
<keyword evidence="7" id="KW-0067">ATP-binding</keyword>
<evidence type="ECO:0000256" key="12">
    <source>
        <dbReference type="SAM" id="MobiDB-lite"/>
    </source>
</evidence>
<keyword evidence="1" id="KW-0600">Photoreceptor protein</keyword>
<dbReference type="InterPro" id="IPR013654">
    <property type="entry name" value="PAS_2"/>
</dbReference>
<dbReference type="KEGG" id="ccac:CcaHIS019_0302930"/>
<feature type="compositionally biased region" description="Basic residues" evidence="12">
    <location>
        <begin position="551"/>
        <end position="566"/>
    </location>
</feature>
<keyword evidence="3" id="KW-0716">Sensory transduction</keyword>
<proteinExistence type="predicted"/>
<dbReference type="Gene3D" id="3.30.565.10">
    <property type="entry name" value="Histidine kinase-like ATPase, C-terminal domain"/>
    <property type="match status" value="1"/>
</dbReference>
<evidence type="ECO:0000256" key="4">
    <source>
        <dbReference type="ARBA" id="ARBA00022679"/>
    </source>
</evidence>
<organism evidence="16 17">
    <name type="scientific">Cutaneotrichosporon cavernicola</name>
    <dbReference type="NCBI Taxonomy" id="279322"/>
    <lineage>
        <taxon>Eukaryota</taxon>
        <taxon>Fungi</taxon>
        <taxon>Dikarya</taxon>
        <taxon>Basidiomycota</taxon>
        <taxon>Agaricomycotina</taxon>
        <taxon>Tremellomycetes</taxon>
        <taxon>Trichosporonales</taxon>
        <taxon>Trichosporonaceae</taxon>
        <taxon>Cutaneotrichosporon</taxon>
    </lineage>
</organism>
<dbReference type="Pfam" id="PF00360">
    <property type="entry name" value="PHY"/>
    <property type="match status" value="1"/>
</dbReference>
<dbReference type="GeneID" id="85494093"/>
<dbReference type="GO" id="GO:0005524">
    <property type="term" value="F:ATP binding"/>
    <property type="evidence" value="ECO:0007669"/>
    <property type="project" value="UniProtKB-KW"/>
</dbReference>
<dbReference type="Pfam" id="PF00512">
    <property type="entry name" value="HisKA"/>
    <property type="match status" value="1"/>
</dbReference>
<dbReference type="InterPro" id="IPR036890">
    <property type="entry name" value="HATPase_C_sf"/>
</dbReference>
<dbReference type="InterPro" id="IPR043150">
    <property type="entry name" value="Phytochrome_PHY_sf"/>
</dbReference>
<dbReference type="InterPro" id="IPR001294">
    <property type="entry name" value="Phytochrome"/>
</dbReference>
<evidence type="ECO:0000256" key="2">
    <source>
        <dbReference type="ARBA" id="ARBA00022553"/>
    </source>
</evidence>
<dbReference type="CDD" id="cd00082">
    <property type="entry name" value="HisKA"/>
    <property type="match status" value="1"/>
</dbReference>
<feature type="domain" description="Response regulatory" evidence="15">
    <location>
        <begin position="1293"/>
        <end position="1421"/>
    </location>
</feature>
<dbReference type="SUPFAM" id="SSF52172">
    <property type="entry name" value="CheY-like"/>
    <property type="match status" value="1"/>
</dbReference>
<dbReference type="PANTHER" id="PTHR43065">
    <property type="entry name" value="SENSOR HISTIDINE KINASE"/>
    <property type="match status" value="1"/>
</dbReference>
<name>A0AA48IGM4_9TREE</name>
<evidence type="ECO:0000313" key="16">
    <source>
        <dbReference type="EMBL" id="BEI90223.1"/>
    </source>
</evidence>